<sequence length="389" mass="43360">MTNKKKAYERIPYLIFYQDKSPFKETYGGPMDFGALKSHLLRPAEPKTNSVIVFMHPVGGGEYLPMITALASAGYPVIYCQSRYPGNDTALIMEKVVIDLGNCIRHAKEKFGFDRVILAGWSGGGSLSMFYQSQAENPTITETPAGDSVDLTIQGLIPADGIMMLAAHISRTHTLTEWIDASILDEQDPSQRDPELDIYNPQNPNQPPYSVAFLERYRAAQIVRNRKITAWVKEKLANLKSSGRPNDEFAFVVHGTMADPRWLDPTIDANDRQPRWCYLGDPEVVNNGPVGLARFCTLRSWLSQWSYDDSNADGLVCAETITVPALVIGNSADDACTPSHTTRIFEAIGHNNKEMHEIKGATHYYFGQEQQLKEAIGLCADWLARKALL</sequence>
<proteinExistence type="predicted"/>
<dbReference type="InterPro" id="IPR029058">
    <property type="entry name" value="AB_hydrolase_fold"/>
</dbReference>
<evidence type="ECO:0000313" key="1">
    <source>
        <dbReference type="EMBL" id="POP51730.1"/>
    </source>
</evidence>
<dbReference type="GO" id="GO:0016787">
    <property type="term" value="F:hydrolase activity"/>
    <property type="evidence" value="ECO:0007669"/>
    <property type="project" value="UniProtKB-KW"/>
</dbReference>
<gene>
    <name evidence="1" type="ORF">C0068_15340</name>
</gene>
<dbReference type="Gene3D" id="3.40.50.1820">
    <property type="entry name" value="alpha/beta hydrolase"/>
    <property type="match status" value="1"/>
</dbReference>
<dbReference type="EMBL" id="PQGG01000035">
    <property type="protein sequence ID" value="POP51730.1"/>
    <property type="molecule type" value="Genomic_DNA"/>
</dbReference>
<reference evidence="1" key="1">
    <citation type="submission" date="2018-01" db="EMBL/GenBank/DDBJ databases">
        <authorList>
            <person name="Yu X.-D."/>
        </authorList>
    </citation>
    <scope>NUCLEOTIDE SEQUENCE</scope>
    <source>
        <strain evidence="1">ZX-21</strain>
    </source>
</reference>
<keyword evidence="1" id="KW-0378">Hydrolase</keyword>
<organism evidence="1 2">
    <name type="scientific">Zhongshania marina</name>
    <dbReference type="NCBI Taxonomy" id="2304603"/>
    <lineage>
        <taxon>Bacteria</taxon>
        <taxon>Pseudomonadati</taxon>
        <taxon>Pseudomonadota</taxon>
        <taxon>Gammaproteobacteria</taxon>
        <taxon>Cellvibrionales</taxon>
        <taxon>Spongiibacteraceae</taxon>
        <taxon>Zhongshania</taxon>
    </lineage>
</organism>
<dbReference type="OrthoDB" id="2062670at2"/>
<protein>
    <submittedName>
        <fullName evidence="1">Alpha/beta hydrolase</fullName>
    </submittedName>
</protein>
<comment type="caution">
    <text evidence="1">The sequence shown here is derived from an EMBL/GenBank/DDBJ whole genome shotgun (WGS) entry which is preliminary data.</text>
</comment>
<dbReference type="Proteomes" id="UP000237222">
    <property type="component" value="Unassembled WGS sequence"/>
</dbReference>
<evidence type="ECO:0000313" key="2">
    <source>
        <dbReference type="Proteomes" id="UP000237222"/>
    </source>
</evidence>
<dbReference type="RefSeq" id="WP_103685356.1">
    <property type="nucleotide sequence ID" value="NZ_PQGG01000035.1"/>
</dbReference>
<dbReference type="SUPFAM" id="SSF53474">
    <property type="entry name" value="alpha/beta-Hydrolases"/>
    <property type="match status" value="1"/>
</dbReference>
<name>A0A2S4HCP0_9GAMM</name>
<accession>A0A2S4HCP0</accession>
<dbReference type="AlphaFoldDB" id="A0A2S4HCP0"/>